<evidence type="ECO:0000313" key="2">
    <source>
        <dbReference type="EMBL" id="GGX52536.1"/>
    </source>
</evidence>
<dbReference type="Proteomes" id="UP000626148">
    <property type="component" value="Unassembled WGS sequence"/>
</dbReference>
<reference evidence="2" key="1">
    <citation type="journal article" date="2014" name="Int. J. Syst. Evol. Microbiol.">
        <title>Complete genome sequence of Corynebacterium casei LMG S-19264T (=DSM 44701T), isolated from a smear-ripened cheese.</title>
        <authorList>
            <consortium name="US DOE Joint Genome Institute (JGI-PGF)"/>
            <person name="Walter F."/>
            <person name="Albersmeier A."/>
            <person name="Kalinowski J."/>
            <person name="Ruckert C."/>
        </authorList>
    </citation>
    <scope>NUCLEOTIDE SEQUENCE</scope>
    <source>
        <strain evidence="2">KCTC 22169</strain>
    </source>
</reference>
<name>A0A918NA11_9GAMM</name>
<sequence>MSKKLKELTQEREGYRSKVMTSARQIYLAGLGAFSRSTEEGRKLFDTLVTEGEKLEGQSRDYAEKKVSGVVDRASDNWDRLESVFEERVAKVINRLGVPTHNDVKDLSQRVDELNQSVQKMLGSASKPKAPARSTAKKTPASTAKQTSSAE</sequence>
<accession>A0A918NA11</accession>
<protein>
    <submittedName>
        <fullName evidence="2">Phosphohistidine phosphatase</fullName>
    </submittedName>
</protein>
<dbReference type="RefSeq" id="WP_189608378.1">
    <property type="nucleotide sequence ID" value="NZ_BMXR01000004.1"/>
</dbReference>
<dbReference type="Pfam" id="PF05597">
    <property type="entry name" value="Phasin"/>
    <property type="match status" value="1"/>
</dbReference>
<dbReference type="InterPro" id="IPR008769">
    <property type="entry name" value="PhaF_PhaI"/>
</dbReference>
<organism evidence="2 3">
    <name type="scientific">Saccharospirillum salsuginis</name>
    <dbReference type="NCBI Taxonomy" id="418750"/>
    <lineage>
        <taxon>Bacteria</taxon>
        <taxon>Pseudomonadati</taxon>
        <taxon>Pseudomonadota</taxon>
        <taxon>Gammaproteobacteria</taxon>
        <taxon>Oceanospirillales</taxon>
        <taxon>Saccharospirillaceae</taxon>
        <taxon>Saccharospirillum</taxon>
    </lineage>
</organism>
<evidence type="ECO:0000313" key="3">
    <source>
        <dbReference type="Proteomes" id="UP000626148"/>
    </source>
</evidence>
<proteinExistence type="predicted"/>
<keyword evidence="3" id="KW-1185">Reference proteome</keyword>
<evidence type="ECO:0000256" key="1">
    <source>
        <dbReference type="SAM" id="MobiDB-lite"/>
    </source>
</evidence>
<feature type="region of interest" description="Disordered" evidence="1">
    <location>
        <begin position="119"/>
        <end position="151"/>
    </location>
</feature>
<dbReference type="AlphaFoldDB" id="A0A918NA11"/>
<dbReference type="PANTHER" id="PTHR38664">
    <property type="entry name" value="SLR0058 PROTEIN"/>
    <property type="match status" value="1"/>
</dbReference>
<reference evidence="2" key="2">
    <citation type="submission" date="2020-09" db="EMBL/GenBank/DDBJ databases">
        <authorList>
            <person name="Sun Q."/>
            <person name="Kim S."/>
        </authorList>
    </citation>
    <scope>NUCLEOTIDE SEQUENCE</scope>
    <source>
        <strain evidence="2">KCTC 22169</strain>
    </source>
</reference>
<dbReference type="EMBL" id="BMXR01000004">
    <property type="protein sequence ID" value="GGX52536.1"/>
    <property type="molecule type" value="Genomic_DNA"/>
</dbReference>
<feature type="compositionally biased region" description="Polar residues" evidence="1">
    <location>
        <begin position="140"/>
        <end position="151"/>
    </location>
</feature>
<gene>
    <name evidence="2" type="ORF">GCM10007392_19870</name>
</gene>
<dbReference type="NCBIfam" id="TIGR01837">
    <property type="entry name" value="PHA_granule_1"/>
    <property type="match status" value="1"/>
</dbReference>
<dbReference type="PANTHER" id="PTHR38664:SF1">
    <property type="entry name" value="SLR0058 PROTEIN"/>
    <property type="match status" value="1"/>
</dbReference>
<comment type="caution">
    <text evidence="2">The sequence shown here is derived from an EMBL/GenBank/DDBJ whole genome shotgun (WGS) entry which is preliminary data.</text>
</comment>